<feature type="compositionally biased region" description="Basic residues" evidence="1">
    <location>
        <begin position="320"/>
        <end position="330"/>
    </location>
</feature>
<proteinExistence type="predicted"/>
<evidence type="ECO:0000313" key="3">
    <source>
        <dbReference type="EMBL" id="ORY90270.1"/>
    </source>
</evidence>
<feature type="region of interest" description="Disordered" evidence="1">
    <location>
        <begin position="287"/>
        <end position="330"/>
    </location>
</feature>
<feature type="chain" id="PRO_5012192347" evidence="2">
    <location>
        <begin position="22"/>
        <end position="330"/>
    </location>
</feature>
<dbReference type="Proteomes" id="UP000193467">
    <property type="component" value="Unassembled WGS sequence"/>
</dbReference>
<name>A0A1Y2G115_9BASI</name>
<dbReference type="OrthoDB" id="2502001at2759"/>
<dbReference type="InParanoid" id="A0A1Y2G115"/>
<gene>
    <name evidence="3" type="ORF">BCR35DRAFT_299873</name>
</gene>
<evidence type="ECO:0000256" key="2">
    <source>
        <dbReference type="SAM" id="SignalP"/>
    </source>
</evidence>
<comment type="caution">
    <text evidence="3">The sequence shown here is derived from an EMBL/GenBank/DDBJ whole genome shotgun (WGS) entry which is preliminary data.</text>
</comment>
<evidence type="ECO:0000256" key="1">
    <source>
        <dbReference type="SAM" id="MobiDB-lite"/>
    </source>
</evidence>
<keyword evidence="2" id="KW-0732">Signal</keyword>
<dbReference type="EMBL" id="MCGR01000004">
    <property type="protein sequence ID" value="ORY90270.1"/>
    <property type="molecule type" value="Genomic_DNA"/>
</dbReference>
<keyword evidence="4" id="KW-1185">Reference proteome</keyword>
<reference evidence="3 4" key="1">
    <citation type="submission" date="2016-07" db="EMBL/GenBank/DDBJ databases">
        <title>Pervasive Adenine N6-methylation of Active Genes in Fungi.</title>
        <authorList>
            <consortium name="DOE Joint Genome Institute"/>
            <person name="Mondo S.J."/>
            <person name="Dannebaum R.O."/>
            <person name="Kuo R.C."/>
            <person name="Labutti K."/>
            <person name="Haridas S."/>
            <person name="Kuo A."/>
            <person name="Salamov A."/>
            <person name="Ahrendt S.R."/>
            <person name="Lipzen A."/>
            <person name="Sullivan W."/>
            <person name="Andreopoulos W.B."/>
            <person name="Clum A."/>
            <person name="Lindquist E."/>
            <person name="Daum C."/>
            <person name="Ramamoorthy G.K."/>
            <person name="Gryganskyi A."/>
            <person name="Culley D."/>
            <person name="Magnuson J.K."/>
            <person name="James T.Y."/>
            <person name="O'Malley M.A."/>
            <person name="Stajich J.E."/>
            <person name="Spatafora J.W."/>
            <person name="Visel A."/>
            <person name="Grigoriev I.V."/>
        </authorList>
    </citation>
    <scope>NUCLEOTIDE SEQUENCE [LARGE SCALE GENOMIC DNA]</scope>
    <source>
        <strain evidence="3 4">62-1032</strain>
    </source>
</reference>
<evidence type="ECO:0000313" key="4">
    <source>
        <dbReference type="Proteomes" id="UP000193467"/>
    </source>
</evidence>
<protein>
    <submittedName>
        <fullName evidence="3">Uncharacterized protein</fullName>
    </submittedName>
</protein>
<sequence>MVRISPSLLLLAAAAAPHVQAASPSELLSMLPEAGRAIGRGVLKNVLRLDDEKVERIMKNEPAQPEPHPYALDLKDDNWETVIRTGTYNPLAAPLEKDTVWIINVYGPDTVSRQASEAFEAVALHNSSEGGGDLPKHFRFARLNYNTETVLPTRWWMWKPPMLVIATDNLRTLRFFSPNQVPPFHVPTSNLIAAREFWDTLQPWNSPMAPGGALESTLVKVADAWAWYHQTISKIPSFVLLALSGVLANLVIGFFHKSDTSGNKAQEALAAAQAKLAKEKAEAEAKAAAEKKKDEEALKEVKGADSVEDSGEESLTTGVRRGKPRAAKRK</sequence>
<dbReference type="AlphaFoldDB" id="A0A1Y2G115"/>
<accession>A0A1Y2G115</accession>
<feature type="compositionally biased region" description="Basic and acidic residues" evidence="1">
    <location>
        <begin position="287"/>
        <end position="305"/>
    </location>
</feature>
<feature type="signal peptide" evidence="2">
    <location>
        <begin position="1"/>
        <end position="21"/>
    </location>
</feature>
<organism evidence="3 4">
    <name type="scientific">Leucosporidium creatinivorum</name>
    <dbReference type="NCBI Taxonomy" id="106004"/>
    <lineage>
        <taxon>Eukaryota</taxon>
        <taxon>Fungi</taxon>
        <taxon>Dikarya</taxon>
        <taxon>Basidiomycota</taxon>
        <taxon>Pucciniomycotina</taxon>
        <taxon>Microbotryomycetes</taxon>
        <taxon>Leucosporidiales</taxon>
        <taxon>Leucosporidium</taxon>
    </lineage>
</organism>